<gene>
    <name evidence="3" type="ORF">OESDEN_21284</name>
</gene>
<dbReference type="AlphaFoldDB" id="A0A0B1S154"/>
<evidence type="ECO:0000256" key="2">
    <source>
        <dbReference type="SAM" id="Phobius"/>
    </source>
</evidence>
<dbReference type="OrthoDB" id="124855at2759"/>
<proteinExistence type="predicted"/>
<feature type="region of interest" description="Disordered" evidence="1">
    <location>
        <begin position="17"/>
        <end position="70"/>
    </location>
</feature>
<accession>A0A0B1S154</accession>
<keyword evidence="2" id="KW-0472">Membrane</keyword>
<keyword evidence="2" id="KW-1133">Transmembrane helix</keyword>
<feature type="compositionally biased region" description="Acidic residues" evidence="1">
    <location>
        <begin position="53"/>
        <end position="66"/>
    </location>
</feature>
<evidence type="ECO:0000313" key="4">
    <source>
        <dbReference type="Proteomes" id="UP000053660"/>
    </source>
</evidence>
<name>A0A0B1S154_OESDE</name>
<reference evidence="3 4" key="1">
    <citation type="submission" date="2014-03" db="EMBL/GenBank/DDBJ databases">
        <title>Draft genome of the hookworm Oesophagostomum dentatum.</title>
        <authorList>
            <person name="Mitreva M."/>
        </authorList>
    </citation>
    <scope>NUCLEOTIDE SEQUENCE [LARGE SCALE GENOMIC DNA]</scope>
    <source>
        <strain evidence="3 4">OD-Hann</strain>
    </source>
</reference>
<keyword evidence="2" id="KW-0812">Transmembrane</keyword>
<sequence>MRRRLYVKSCGYLLKEKSNILQNPRHSSSKSKHSPANKYSKGSASSVSPFMEDSSDDDVTSDEEVDPSNPRSYIDLLARAKKKAEKKRQRGNSAQYQLIANEGQLTSIPPDLLSKRLRGFHLPVLRPPWYQAHTWNAIISHRLALTTTTPVFALFTISQVRRVSTVCVYLIASGPATERKYPYTASVKYPYTTSVISSLKRILPVRKPLNFPYIAPRPRLTYNNVHPPRQRTIESPRRMTFRQRPIETPPNLGKFTERIFSSGLCFLLIISIHTGFTRFLCFST</sequence>
<organism evidence="3 4">
    <name type="scientific">Oesophagostomum dentatum</name>
    <name type="common">Nodular worm</name>
    <dbReference type="NCBI Taxonomy" id="61180"/>
    <lineage>
        <taxon>Eukaryota</taxon>
        <taxon>Metazoa</taxon>
        <taxon>Ecdysozoa</taxon>
        <taxon>Nematoda</taxon>
        <taxon>Chromadorea</taxon>
        <taxon>Rhabditida</taxon>
        <taxon>Rhabditina</taxon>
        <taxon>Rhabditomorpha</taxon>
        <taxon>Strongyloidea</taxon>
        <taxon>Strongylidae</taxon>
        <taxon>Oesophagostomum</taxon>
    </lineage>
</organism>
<keyword evidence="4" id="KW-1185">Reference proteome</keyword>
<evidence type="ECO:0000256" key="1">
    <source>
        <dbReference type="SAM" id="MobiDB-lite"/>
    </source>
</evidence>
<feature type="transmembrane region" description="Helical" evidence="2">
    <location>
        <begin position="259"/>
        <end position="281"/>
    </location>
</feature>
<evidence type="ECO:0000313" key="3">
    <source>
        <dbReference type="EMBL" id="KHJ79078.1"/>
    </source>
</evidence>
<protein>
    <submittedName>
        <fullName evidence="3">Uncharacterized protein</fullName>
    </submittedName>
</protein>
<dbReference type="EMBL" id="KN607084">
    <property type="protein sequence ID" value="KHJ79078.1"/>
    <property type="molecule type" value="Genomic_DNA"/>
</dbReference>
<dbReference type="Proteomes" id="UP000053660">
    <property type="component" value="Unassembled WGS sequence"/>
</dbReference>